<dbReference type="InParanoid" id="A0A6N7ES64"/>
<protein>
    <recommendedName>
        <fullName evidence="10">Cell division protein FtsB</fullName>
    </recommendedName>
</protein>
<dbReference type="InterPro" id="IPR023081">
    <property type="entry name" value="Cell_div_FtsB"/>
</dbReference>
<evidence type="ECO:0000256" key="6">
    <source>
        <dbReference type="ARBA" id="ARBA00023306"/>
    </source>
</evidence>
<dbReference type="Pfam" id="PF04977">
    <property type="entry name" value="DivIC"/>
    <property type="match status" value="1"/>
</dbReference>
<evidence type="ECO:0000256" key="1">
    <source>
        <dbReference type="ARBA" id="ARBA00022475"/>
    </source>
</evidence>
<keyword evidence="3" id="KW-0812">Transmembrane</keyword>
<feature type="coiled-coil region" evidence="7">
    <location>
        <begin position="32"/>
        <end position="66"/>
    </location>
</feature>
<evidence type="ECO:0000256" key="2">
    <source>
        <dbReference type="ARBA" id="ARBA00022618"/>
    </source>
</evidence>
<dbReference type="AlphaFoldDB" id="A0A6N7ES64"/>
<dbReference type="PANTHER" id="PTHR37485">
    <property type="entry name" value="CELL DIVISION PROTEIN FTSB"/>
    <property type="match status" value="1"/>
</dbReference>
<proteinExistence type="predicted"/>
<dbReference type="InterPro" id="IPR007060">
    <property type="entry name" value="FtsL/DivIC"/>
</dbReference>
<dbReference type="RefSeq" id="WP_152808568.1">
    <property type="nucleotide sequence ID" value="NZ_WHNW01000001.1"/>
</dbReference>
<evidence type="ECO:0008006" key="10">
    <source>
        <dbReference type="Google" id="ProtNLM"/>
    </source>
</evidence>
<dbReference type="PANTHER" id="PTHR37485:SF1">
    <property type="entry name" value="CELL DIVISION PROTEIN FTSB"/>
    <property type="match status" value="1"/>
</dbReference>
<comment type="caution">
    <text evidence="8">The sequence shown here is derived from an EMBL/GenBank/DDBJ whole genome shotgun (WGS) entry which is preliminary data.</text>
</comment>
<reference evidence="8 9" key="1">
    <citation type="submission" date="2019-10" db="EMBL/GenBank/DDBJ databases">
        <title>Cardiobacteriales fam. a chemoheterotrophic member of the order Cardiobacteriales, and proposal of Cardiobacteriales fam. nov.</title>
        <authorList>
            <person name="Wang C."/>
        </authorList>
    </citation>
    <scope>NUCLEOTIDE SEQUENCE [LARGE SCALE GENOMIC DNA]</scope>
    <source>
        <strain evidence="8 9">ML27</strain>
    </source>
</reference>
<dbReference type="GO" id="GO:0043093">
    <property type="term" value="P:FtsZ-dependent cytokinesis"/>
    <property type="evidence" value="ECO:0007669"/>
    <property type="project" value="TreeGrafter"/>
</dbReference>
<evidence type="ECO:0000256" key="4">
    <source>
        <dbReference type="ARBA" id="ARBA00022989"/>
    </source>
</evidence>
<dbReference type="GO" id="GO:0030428">
    <property type="term" value="C:cell septum"/>
    <property type="evidence" value="ECO:0007669"/>
    <property type="project" value="TreeGrafter"/>
</dbReference>
<dbReference type="Proteomes" id="UP000471298">
    <property type="component" value="Unassembled WGS sequence"/>
</dbReference>
<keyword evidence="5" id="KW-0472">Membrane</keyword>
<evidence type="ECO:0000256" key="7">
    <source>
        <dbReference type="SAM" id="Coils"/>
    </source>
</evidence>
<name>A0A6N7ES64_9GAMM</name>
<evidence type="ECO:0000256" key="3">
    <source>
        <dbReference type="ARBA" id="ARBA00022692"/>
    </source>
</evidence>
<dbReference type="EMBL" id="WHNW01000001">
    <property type="protein sequence ID" value="MPV85381.1"/>
    <property type="molecule type" value="Genomic_DNA"/>
</dbReference>
<keyword evidence="6" id="KW-0131">Cell cycle</keyword>
<organism evidence="8 9">
    <name type="scientific">Ostreibacterium oceani</name>
    <dbReference type="NCBI Taxonomy" id="2654998"/>
    <lineage>
        <taxon>Bacteria</taxon>
        <taxon>Pseudomonadati</taxon>
        <taxon>Pseudomonadota</taxon>
        <taxon>Gammaproteobacteria</taxon>
        <taxon>Cardiobacteriales</taxon>
        <taxon>Ostreibacteriaceae</taxon>
        <taxon>Ostreibacterium</taxon>
    </lineage>
</organism>
<evidence type="ECO:0000256" key="5">
    <source>
        <dbReference type="ARBA" id="ARBA00023136"/>
    </source>
</evidence>
<sequence>MKRLLKTSIGFSLFVLSLGVLVVANYHVWKQDQVYEQEIRDLQQQLSLQQQENEKIADINDRLKQKIDSLKLGSYEMIEEEARTGFGMVGEDETFFHFKQPDSDEPPQK</sequence>
<gene>
    <name evidence="8" type="ORF">GCU85_01360</name>
</gene>
<keyword evidence="9" id="KW-1185">Reference proteome</keyword>
<evidence type="ECO:0000313" key="8">
    <source>
        <dbReference type="EMBL" id="MPV85381.1"/>
    </source>
</evidence>
<evidence type="ECO:0000313" key="9">
    <source>
        <dbReference type="Proteomes" id="UP000471298"/>
    </source>
</evidence>
<accession>A0A6N7ES64</accession>
<keyword evidence="7" id="KW-0175">Coiled coil</keyword>
<keyword evidence="2" id="KW-0132">Cell division</keyword>
<keyword evidence="1" id="KW-1003">Cell membrane</keyword>
<keyword evidence="4" id="KW-1133">Transmembrane helix</keyword>